<name>A0A2N9AR54_METEX</name>
<dbReference type="NCBIfam" id="TIGR01560">
    <property type="entry name" value="put_DNA_pack"/>
    <property type="match status" value="1"/>
</dbReference>
<accession>A0A2N9AR54</accession>
<evidence type="ECO:0000313" key="2">
    <source>
        <dbReference type="Proteomes" id="UP000233769"/>
    </source>
</evidence>
<dbReference type="AlphaFoldDB" id="A0A2N9AR54"/>
<reference evidence="2" key="1">
    <citation type="submission" date="2017-10" db="EMBL/GenBank/DDBJ databases">
        <authorList>
            <person name="Regsiter A."/>
            <person name="William W."/>
        </authorList>
    </citation>
    <scope>NUCLEOTIDE SEQUENCE [LARGE SCALE GENOMIC DNA]</scope>
</reference>
<sequence length="216" mass="23043">MYRNAFSSRQPAAPLVYVRVTPPAGEVVALARARAHLRLDPADADPLEIDLLEAAIAGAVGHLDGRGHGALGRALLTQSWQATGDRPADDAAGRMPGFVLELPPLREVEKVERRVGGQYQELPAGAWETVRLPAERVAVIPAGGTSWPEADVHPAAWRITFAAGYGAGDDVPAPIRAAILLMVADLYDNRDGKTQANLVDNPTVERLLNPFRAIGV</sequence>
<dbReference type="Gene3D" id="1.10.3230.30">
    <property type="entry name" value="Phage gp6-like head-tail connector protein"/>
    <property type="match status" value="1"/>
</dbReference>
<evidence type="ECO:0000313" key="1">
    <source>
        <dbReference type="EMBL" id="SOR29837.1"/>
    </source>
</evidence>
<protein>
    <recommendedName>
        <fullName evidence="3">PhiE125 gp8 family phage protein</fullName>
    </recommendedName>
</protein>
<dbReference type="InterPro" id="IPR011738">
    <property type="entry name" value="Phage_CHP"/>
</dbReference>
<organism evidence="1 2">
    <name type="scientific">Methylorubrum extorquens</name>
    <name type="common">Methylobacterium dichloromethanicum</name>
    <name type="synonym">Methylobacterium extorquens</name>
    <dbReference type="NCBI Taxonomy" id="408"/>
    <lineage>
        <taxon>Bacteria</taxon>
        <taxon>Pseudomonadati</taxon>
        <taxon>Pseudomonadota</taxon>
        <taxon>Alphaproteobacteria</taxon>
        <taxon>Hyphomicrobiales</taxon>
        <taxon>Methylobacteriaceae</taxon>
        <taxon>Methylorubrum</taxon>
    </lineage>
</organism>
<gene>
    <name evidence="1" type="ORF">TK0001_3235</name>
</gene>
<dbReference type="Proteomes" id="UP000233769">
    <property type="component" value="Chromosome tk0001"/>
</dbReference>
<dbReference type="EMBL" id="LT962688">
    <property type="protein sequence ID" value="SOR29837.1"/>
    <property type="molecule type" value="Genomic_DNA"/>
</dbReference>
<evidence type="ECO:0008006" key="3">
    <source>
        <dbReference type="Google" id="ProtNLM"/>
    </source>
</evidence>
<dbReference type="NCBIfam" id="TIGR02215">
    <property type="entry name" value="phage_chp_gp8"/>
    <property type="match status" value="1"/>
</dbReference>
<proteinExistence type="predicted"/>
<dbReference type="InterPro" id="IPR006450">
    <property type="entry name" value="Phage_HK97_gp6-like"/>
</dbReference>
<dbReference type="CDD" id="cd08054">
    <property type="entry name" value="gp6"/>
    <property type="match status" value="1"/>
</dbReference>